<evidence type="ECO:0000313" key="4">
    <source>
        <dbReference type="Proteomes" id="UP000267027"/>
    </source>
</evidence>
<accession>A0A0R3Q2I9</accession>
<sequence>MKVIFLIYITVVVASYNSAQYPPQKYPIPYGAPYGEYEPHPQPYYYPKWTLAVGMGNEVVAQCGHDRKWHTSSLTMKDVTVHTVDCIERVMLPVLRRAEHLQANSNENIVMNDERGDGSGDADYDSLNQIQAPLDDR</sequence>
<evidence type="ECO:0000313" key="3">
    <source>
        <dbReference type="EMBL" id="VDM64873.1"/>
    </source>
</evidence>
<feature type="region of interest" description="Disordered" evidence="1">
    <location>
        <begin position="104"/>
        <end position="137"/>
    </location>
</feature>
<gene>
    <name evidence="3" type="ORF">ACOC_LOCUS13288</name>
</gene>
<name>A0A0R3Q2I9_ANGCS</name>
<organism evidence="5">
    <name type="scientific">Angiostrongylus costaricensis</name>
    <name type="common">Nematode worm</name>
    <dbReference type="NCBI Taxonomy" id="334426"/>
    <lineage>
        <taxon>Eukaryota</taxon>
        <taxon>Metazoa</taxon>
        <taxon>Ecdysozoa</taxon>
        <taxon>Nematoda</taxon>
        <taxon>Chromadorea</taxon>
        <taxon>Rhabditida</taxon>
        <taxon>Rhabditina</taxon>
        <taxon>Rhabditomorpha</taxon>
        <taxon>Strongyloidea</taxon>
        <taxon>Metastrongylidae</taxon>
        <taxon>Angiostrongylus</taxon>
    </lineage>
</organism>
<dbReference type="AlphaFoldDB" id="A0A0R3Q2I9"/>
<keyword evidence="2" id="KW-0732">Signal</keyword>
<reference evidence="5" key="1">
    <citation type="submission" date="2017-02" db="UniProtKB">
        <authorList>
            <consortium name="WormBaseParasite"/>
        </authorList>
    </citation>
    <scope>IDENTIFICATION</scope>
</reference>
<evidence type="ECO:0000313" key="5">
    <source>
        <dbReference type="WBParaSite" id="ACOC_0001328701-mRNA-1"/>
    </source>
</evidence>
<evidence type="ECO:0000256" key="1">
    <source>
        <dbReference type="SAM" id="MobiDB-lite"/>
    </source>
</evidence>
<protein>
    <submittedName>
        <fullName evidence="5">Secreted protein</fullName>
    </submittedName>
</protein>
<keyword evidence="4" id="KW-1185">Reference proteome</keyword>
<evidence type="ECO:0000256" key="2">
    <source>
        <dbReference type="SAM" id="SignalP"/>
    </source>
</evidence>
<proteinExistence type="predicted"/>
<dbReference type="EMBL" id="UYYA01005759">
    <property type="protein sequence ID" value="VDM64873.1"/>
    <property type="molecule type" value="Genomic_DNA"/>
</dbReference>
<feature type="signal peptide" evidence="2">
    <location>
        <begin position="1"/>
        <end position="19"/>
    </location>
</feature>
<dbReference type="Proteomes" id="UP000267027">
    <property type="component" value="Unassembled WGS sequence"/>
</dbReference>
<dbReference type="WBParaSite" id="ACOC_0001328701-mRNA-1">
    <property type="protein sequence ID" value="ACOC_0001328701-mRNA-1"/>
    <property type="gene ID" value="ACOC_0001328701"/>
</dbReference>
<reference evidence="3 4" key="2">
    <citation type="submission" date="2018-11" db="EMBL/GenBank/DDBJ databases">
        <authorList>
            <consortium name="Pathogen Informatics"/>
        </authorList>
    </citation>
    <scope>NUCLEOTIDE SEQUENCE [LARGE SCALE GENOMIC DNA]</scope>
    <source>
        <strain evidence="3 4">Costa Rica</strain>
    </source>
</reference>
<feature type="chain" id="PRO_5043130483" evidence="2">
    <location>
        <begin position="20"/>
        <end position="137"/>
    </location>
</feature>